<dbReference type="Pfam" id="PF10026">
    <property type="entry name" value="DUF2268"/>
    <property type="match status" value="1"/>
</dbReference>
<evidence type="ECO:0000313" key="3">
    <source>
        <dbReference type="Proteomes" id="UP000059419"/>
    </source>
</evidence>
<organism evidence="2 3">
    <name type="scientific">Duffyella gerundensis</name>
    <dbReference type="NCBI Taxonomy" id="1619313"/>
    <lineage>
        <taxon>Bacteria</taxon>
        <taxon>Pseudomonadati</taxon>
        <taxon>Pseudomonadota</taxon>
        <taxon>Gammaproteobacteria</taxon>
        <taxon>Enterobacterales</taxon>
        <taxon>Erwiniaceae</taxon>
        <taxon>Duffyella</taxon>
    </lineage>
</organism>
<feature type="domain" description="DUF2268" evidence="1">
    <location>
        <begin position="81"/>
        <end position="210"/>
    </location>
</feature>
<accession>A0A0U5KZU1</accession>
<evidence type="ECO:0000259" key="1">
    <source>
        <dbReference type="Pfam" id="PF10026"/>
    </source>
</evidence>
<gene>
    <name evidence="2" type="ORF">EM595_0195</name>
</gene>
<dbReference type="PATRIC" id="fig|1619313.3.peg.202"/>
<dbReference type="AlphaFoldDB" id="A0A0U5KZU1"/>
<dbReference type="KEGG" id="ege:EM595_0195"/>
<reference evidence="3" key="1">
    <citation type="submission" date="2015-11" db="EMBL/GenBank/DDBJ databases">
        <authorList>
            <person name="Blom J."/>
        </authorList>
    </citation>
    <scope>NUCLEOTIDE SEQUENCE [LARGE SCALE GENOMIC DNA]</scope>
</reference>
<keyword evidence="3" id="KW-1185">Reference proteome</keyword>
<dbReference type="EMBL" id="LN907827">
    <property type="protein sequence ID" value="CUU22432.1"/>
    <property type="molecule type" value="Genomic_DNA"/>
</dbReference>
<dbReference type="Proteomes" id="UP000059419">
    <property type="component" value="Chromosome 1"/>
</dbReference>
<evidence type="ECO:0000313" key="2">
    <source>
        <dbReference type="EMBL" id="CUU22432.1"/>
    </source>
</evidence>
<sequence length="221" mass="23745">MDNWTLHWLEANGSLAAWRSDVVQQAEAAYATVAAWMPPPPLDILLQPAPGQVIPEIGLLGRAWSATLLSISLDPQNPALPAALQDGTLHRQLLHEVHHCLRMAGPGYGWTLGEALVSEGLAGQFVTTLLGSAPERWECALSLSQLRQLPLTAAMLAERHYDHAAWFFGTASLPRWAGYSLGYAMAGAWREQIGAPSATQWVEVSANEVIAAAIVRGVIAG</sequence>
<dbReference type="RefSeq" id="WP_067426933.1">
    <property type="nucleotide sequence ID" value="NZ_LN907827.1"/>
</dbReference>
<dbReference type="InterPro" id="IPR018728">
    <property type="entry name" value="DUF2268"/>
</dbReference>
<dbReference type="OrthoDB" id="69012at2"/>
<protein>
    <recommendedName>
        <fullName evidence="1">DUF2268 domain-containing protein</fullName>
    </recommendedName>
</protein>
<proteinExistence type="predicted"/>
<name>A0A0U5KZU1_9GAMM</name>